<dbReference type="GO" id="GO:0008270">
    <property type="term" value="F:zinc ion binding"/>
    <property type="evidence" value="ECO:0007669"/>
    <property type="project" value="UniProtKB-KW"/>
</dbReference>
<evidence type="ECO:0000256" key="3">
    <source>
        <dbReference type="ARBA" id="ARBA00022737"/>
    </source>
</evidence>
<evidence type="ECO:0000256" key="1">
    <source>
        <dbReference type="ARBA" id="ARBA00022679"/>
    </source>
</evidence>
<dbReference type="Proteomes" id="UP000483820">
    <property type="component" value="Chromosome I"/>
</dbReference>
<dbReference type="PANTHER" id="PTHR11685">
    <property type="entry name" value="RBR FAMILY RING FINGER AND IBR DOMAIN-CONTAINING"/>
    <property type="match status" value="1"/>
</dbReference>
<comment type="caution">
    <text evidence="8">The sequence shown here is derived from an EMBL/GenBank/DDBJ whole genome shotgun (WGS) entry which is preliminary data.</text>
</comment>
<dbReference type="GO" id="GO:0004842">
    <property type="term" value="F:ubiquitin-protein transferase activity"/>
    <property type="evidence" value="ECO:0007669"/>
    <property type="project" value="InterPro"/>
</dbReference>
<accession>A0A6A5HJQ0</accession>
<dbReference type="GO" id="GO:0016567">
    <property type="term" value="P:protein ubiquitination"/>
    <property type="evidence" value="ECO:0007669"/>
    <property type="project" value="InterPro"/>
</dbReference>
<keyword evidence="6" id="KW-0862">Zinc</keyword>
<sequence length="387" mass="44640">MSEPTTESDVSGSISRKEDGFKIFDKCDALGMMNDMIAKISRIGNVSREESQTLLGHYNWKDDLLLTMLNDADKSLIQKICTVGSSVYKTGECAVCSEQKYVTGFGCSHFACCDCWKLNFSTRIDEGSSEIECVGCQTVCSLDVVKHFSNENSFQKFEENGFQNFLECVDIKKCPSEKCPKYWKRKTHLSNRVICQYNIYHCPMTCRQLAMWNMNKEVDEESSKWLDENSKQCPKCSVSIEKASGCNHMKCLKCKHSFCYICLLNYSKDHNGCSTLKNIRKKWNDLQNKKDFFEFCMGEFKKFEHIEKDLKGAQLLEHIEYLRYCKYSAASVSFMKLSISRSKITRLLQNLYKSFDGNDMESVGKLSKDLEIEIKSALRESNNWDYV</sequence>
<organism evidence="8 9">
    <name type="scientific">Caenorhabditis remanei</name>
    <name type="common">Caenorhabditis vulgaris</name>
    <dbReference type="NCBI Taxonomy" id="31234"/>
    <lineage>
        <taxon>Eukaryota</taxon>
        <taxon>Metazoa</taxon>
        <taxon>Ecdysozoa</taxon>
        <taxon>Nematoda</taxon>
        <taxon>Chromadorea</taxon>
        <taxon>Rhabditida</taxon>
        <taxon>Rhabditina</taxon>
        <taxon>Rhabditomorpha</taxon>
        <taxon>Rhabditoidea</taxon>
        <taxon>Rhabditidae</taxon>
        <taxon>Peloderinae</taxon>
        <taxon>Caenorhabditis</taxon>
    </lineage>
</organism>
<evidence type="ECO:0000313" key="8">
    <source>
        <dbReference type="EMBL" id="KAF1768410.1"/>
    </source>
</evidence>
<dbReference type="PROSITE" id="PS00518">
    <property type="entry name" value="ZF_RING_1"/>
    <property type="match status" value="1"/>
</dbReference>
<evidence type="ECO:0000313" key="9">
    <source>
        <dbReference type="Proteomes" id="UP000483820"/>
    </source>
</evidence>
<keyword evidence="1" id="KW-0808">Transferase</keyword>
<keyword evidence="2" id="KW-0479">Metal-binding</keyword>
<dbReference type="EMBL" id="WUAV01000001">
    <property type="protein sequence ID" value="KAF1768410.1"/>
    <property type="molecule type" value="Genomic_DNA"/>
</dbReference>
<dbReference type="RefSeq" id="XP_053590989.1">
    <property type="nucleotide sequence ID" value="XM_053722344.1"/>
</dbReference>
<evidence type="ECO:0000256" key="6">
    <source>
        <dbReference type="ARBA" id="ARBA00022833"/>
    </source>
</evidence>
<name>A0A6A5HJQ0_CAERE</name>
<keyword evidence="5" id="KW-0833">Ubl conjugation pathway</keyword>
<dbReference type="KEGG" id="crq:GCK72_000222"/>
<dbReference type="AlphaFoldDB" id="A0A6A5HJQ0"/>
<dbReference type="InterPro" id="IPR031127">
    <property type="entry name" value="E3_UB_ligase_RBR"/>
</dbReference>
<dbReference type="InterPro" id="IPR044066">
    <property type="entry name" value="TRIAD_supradom"/>
</dbReference>
<protein>
    <recommendedName>
        <fullName evidence="7">RING-type domain-containing protein</fullName>
    </recommendedName>
</protein>
<dbReference type="GeneID" id="78773049"/>
<dbReference type="PROSITE" id="PS51873">
    <property type="entry name" value="TRIAD"/>
    <property type="match status" value="1"/>
</dbReference>
<feature type="domain" description="RING-type" evidence="7">
    <location>
        <begin position="89"/>
        <end position="277"/>
    </location>
</feature>
<dbReference type="InterPro" id="IPR017907">
    <property type="entry name" value="Znf_RING_CS"/>
</dbReference>
<proteinExistence type="predicted"/>
<gene>
    <name evidence="8" type="ORF">GCK72_000222</name>
</gene>
<keyword evidence="3" id="KW-0677">Repeat</keyword>
<evidence type="ECO:0000259" key="7">
    <source>
        <dbReference type="PROSITE" id="PS51873"/>
    </source>
</evidence>
<evidence type="ECO:0000256" key="5">
    <source>
        <dbReference type="ARBA" id="ARBA00022786"/>
    </source>
</evidence>
<reference evidence="8 9" key="1">
    <citation type="submission" date="2019-12" db="EMBL/GenBank/DDBJ databases">
        <title>Chromosome-level assembly of the Caenorhabditis remanei genome.</title>
        <authorList>
            <person name="Teterina A.A."/>
            <person name="Willis J.H."/>
            <person name="Phillips P.C."/>
        </authorList>
    </citation>
    <scope>NUCLEOTIDE SEQUENCE [LARGE SCALE GENOMIC DNA]</scope>
    <source>
        <strain evidence="8 9">PX506</strain>
        <tissue evidence="8">Whole organism</tissue>
    </source>
</reference>
<evidence type="ECO:0000256" key="4">
    <source>
        <dbReference type="ARBA" id="ARBA00022771"/>
    </source>
</evidence>
<dbReference type="Pfam" id="PF22191">
    <property type="entry name" value="IBR_1"/>
    <property type="match status" value="1"/>
</dbReference>
<keyword evidence="4" id="KW-0863">Zinc-finger</keyword>
<dbReference type="Gene3D" id="3.30.40.10">
    <property type="entry name" value="Zinc/RING finger domain, C3HC4 (zinc finger)"/>
    <property type="match status" value="1"/>
</dbReference>
<evidence type="ECO:0000256" key="2">
    <source>
        <dbReference type="ARBA" id="ARBA00022723"/>
    </source>
</evidence>
<dbReference type="InterPro" id="IPR013083">
    <property type="entry name" value="Znf_RING/FYVE/PHD"/>
</dbReference>
<dbReference type="Gene3D" id="1.20.120.1750">
    <property type="match status" value="1"/>
</dbReference>
<dbReference type="CTD" id="78773049"/>
<dbReference type="SUPFAM" id="SSF57850">
    <property type="entry name" value="RING/U-box"/>
    <property type="match status" value="2"/>
</dbReference>